<dbReference type="EMBL" id="JBEDNP010000004">
    <property type="protein sequence ID" value="MEQ3539078.1"/>
    <property type="molecule type" value="Genomic_DNA"/>
</dbReference>
<accession>A0ABV1JUI5</accession>
<sequence length="37" mass="4175">MSTGRRIPSRTVVVDPGRDLTRRRHVDLLRLAGGTCR</sequence>
<name>A0ABV1JUI5_9PSEU</name>
<gene>
    <name evidence="1" type="ORF">WHI96_09610</name>
</gene>
<reference evidence="1 2" key="1">
    <citation type="submission" date="2024-03" db="EMBL/GenBank/DDBJ databases">
        <title>Draft genome sequence of Pseudonocardia tropica JCM 19149.</title>
        <authorList>
            <person name="Butdee W."/>
            <person name="Duangmal K."/>
        </authorList>
    </citation>
    <scope>NUCLEOTIDE SEQUENCE [LARGE SCALE GENOMIC DNA]</scope>
    <source>
        <strain evidence="1 2">JCM 19149</strain>
    </source>
</reference>
<dbReference type="Proteomes" id="UP001464923">
    <property type="component" value="Unassembled WGS sequence"/>
</dbReference>
<evidence type="ECO:0000313" key="2">
    <source>
        <dbReference type="Proteomes" id="UP001464923"/>
    </source>
</evidence>
<evidence type="ECO:0000313" key="1">
    <source>
        <dbReference type="EMBL" id="MEQ3539078.1"/>
    </source>
</evidence>
<proteinExistence type="predicted"/>
<dbReference type="InterPro" id="IPR049979">
    <property type="entry name" value="Cys_resp_CS_actino"/>
</dbReference>
<protein>
    <submittedName>
        <fullName evidence="1">Leader peptide</fullName>
    </submittedName>
</protein>
<organism evidence="1 2">
    <name type="scientific">Pseudonocardia tropica</name>
    <dbReference type="NCBI Taxonomy" id="681289"/>
    <lineage>
        <taxon>Bacteria</taxon>
        <taxon>Bacillati</taxon>
        <taxon>Actinomycetota</taxon>
        <taxon>Actinomycetes</taxon>
        <taxon>Pseudonocardiales</taxon>
        <taxon>Pseudonocardiaceae</taxon>
        <taxon>Pseudonocardia</taxon>
    </lineage>
</organism>
<keyword evidence="2" id="KW-1185">Reference proteome</keyword>
<dbReference type="RefSeq" id="WP_345651936.1">
    <property type="nucleotide sequence ID" value="NZ_BAABLY010000082.1"/>
</dbReference>
<comment type="caution">
    <text evidence="1">The sequence shown here is derived from an EMBL/GenBank/DDBJ whole genome shotgun (WGS) entry which is preliminary data.</text>
</comment>
<dbReference type="NCBIfam" id="NF042934">
    <property type="entry name" value="cis_reg_atten"/>
    <property type="match status" value="1"/>
</dbReference>